<gene>
    <name evidence="1" type="ORF">GCM10022246_18150</name>
</gene>
<dbReference type="RefSeq" id="WP_344766444.1">
    <property type="nucleotide sequence ID" value="NZ_BAABAK010000009.1"/>
</dbReference>
<accession>A0ABP7PH12</accession>
<protein>
    <recommendedName>
        <fullName evidence="3">Cupin domain-containing protein</fullName>
    </recommendedName>
</protein>
<reference evidence="2" key="1">
    <citation type="journal article" date="2019" name="Int. J. Syst. Evol. Microbiol.">
        <title>The Global Catalogue of Microorganisms (GCM) 10K type strain sequencing project: providing services to taxonomists for standard genome sequencing and annotation.</title>
        <authorList>
            <consortium name="The Broad Institute Genomics Platform"/>
            <consortium name="The Broad Institute Genome Sequencing Center for Infectious Disease"/>
            <person name="Wu L."/>
            <person name="Ma J."/>
        </authorList>
    </citation>
    <scope>NUCLEOTIDE SEQUENCE [LARGE SCALE GENOMIC DNA]</scope>
    <source>
        <strain evidence="2">JCM 17338</strain>
    </source>
</reference>
<dbReference type="EMBL" id="BAABAK010000009">
    <property type="protein sequence ID" value="GAA3965459.1"/>
    <property type="molecule type" value="Genomic_DNA"/>
</dbReference>
<organism evidence="1 2">
    <name type="scientific">Pedobacter ginsengiterrae</name>
    <dbReference type="NCBI Taxonomy" id="871696"/>
    <lineage>
        <taxon>Bacteria</taxon>
        <taxon>Pseudomonadati</taxon>
        <taxon>Bacteroidota</taxon>
        <taxon>Sphingobacteriia</taxon>
        <taxon>Sphingobacteriales</taxon>
        <taxon>Sphingobacteriaceae</taxon>
        <taxon>Pedobacter</taxon>
    </lineage>
</organism>
<proteinExistence type="predicted"/>
<keyword evidence="2" id="KW-1185">Reference proteome</keyword>
<evidence type="ECO:0000313" key="1">
    <source>
        <dbReference type="EMBL" id="GAA3965459.1"/>
    </source>
</evidence>
<sequence length="60" mass="6636">MSQPTKNQKKGDVINCMPGIEHWHGATPKTGVTYIATSPAAKGKTIWLKKVSDDEYYGKK</sequence>
<name>A0ABP7PH12_9SPHI</name>
<dbReference type="Proteomes" id="UP001501081">
    <property type="component" value="Unassembled WGS sequence"/>
</dbReference>
<dbReference type="SUPFAM" id="SSF51182">
    <property type="entry name" value="RmlC-like cupins"/>
    <property type="match status" value="1"/>
</dbReference>
<evidence type="ECO:0000313" key="2">
    <source>
        <dbReference type="Proteomes" id="UP001501081"/>
    </source>
</evidence>
<dbReference type="InterPro" id="IPR014710">
    <property type="entry name" value="RmlC-like_jellyroll"/>
</dbReference>
<dbReference type="Gene3D" id="2.60.120.10">
    <property type="entry name" value="Jelly Rolls"/>
    <property type="match status" value="1"/>
</dbReference>
<evidence type="ECO:0008006" key="3">
    <source>
        <dbReference type="Google" id="ProtNLM"/>
    </source>
</evidence>
<dbReference type="InterPro" id="IPR011051">
    <property type="entry name" value="RmlC_Cupin_sf"/>
</dbReference>
<comment type="caution">
    <text evidence="1">The sequence shown here is derived from an EMBL/GenBank/DDBJ whole genome shotgun (WGS) entry which is preliminary data.</text>
</comment>